<evidence type="ECO:0000259" key="1">
    <source>
        <dbReference type="Pfam" id="PF13966"/>
    </source>
</evidence>
<dbReference type="KEGG" id="nsy:104235592"/>
<protein>
    <submittedName>
        <fullName evidence="3">Uncharacterized protein LOC104235592</fullName>
    </submittedName>
</protein>
<name>A0A1U7XMH6_NICSY</name>
<dbReference type="AlphaFoldDB" id="A0A1U7XMH6"/>
<dbReference type="InterPro" id="IPR026960">
    <property type="entry name" value="RVT-Znf"/>
</dbReference>
<keyword evidence="2" id="KW-1185">Reference proteome</keyword>
<reference evidence="2" key="1">
    <citation type="journal article" date="2013" name="Genome Biol.">
        <title>Reference genomes and transcriptomes of Nicotiana sylvestris and Nicotiana tomentosiformis.</title>
        <authorList>
            <person name="Sierro N."/>
            <person name="Battey J.N."/>
            <person name="Ouadi S."/>
            <person name="Bovet L."/>
            <person name="Goepfert S."/>
            <person name="Bakaher N."/>
            <person name="Peitsch M.C."/>
            <person name="Ivanov N.V."/>
        </authorList>
    </citation>
    <scope>NUCLEOTIDE SEQUENCE [LARGE SCALE GENOMIC DNA]</scope>
</reference>
<organism evidence="2 3">
    <name type="scientific">Nicotiana sylvestris</name>
    <name type="common">Wood tobacco</name>
    <name type="synonym">South American tobacco</name>
    <dbReference type="NCBI Taxonomy" id="4096"/>
    <lineage>
        <taxon>Eukaryota</taxon>
        <taxon>Viridiplantae</taxon>
        <taxon>Streptophyta</taxon>
        <taxon>Embryophyta</taxon>
        <taxon>Tracheophyta</taxon>
        <taxon>Spermatophyta</taxon>
        <taxon>Magnoliopsida</taxon>
        <taxon>eudicotyledons</taxon>
        <taxon>Gunneridae</taxon>
        <taxon>Pentapetalae</taxon>
        <taxon>asterids</taxon>
        <taxon>lamiids</taxon>
        <taxon>Solanales</taxon>
        <taxon>Solanaceae</taxon>
        <taxon>Nicotianoideae</taxon>
        <taxon>Nicotianeae</taxon>
        <taxon>Nicotiana</taxon>
    </lineage>
</organism>
<dbReference type="Proteomes" id="UP000189701">
    <property type="component" value="Unplaced"/>
</dbReference>
<dbReference type="Pfam" id="PF13966">
    <property type="entry name" value="zf-RVT"/>
    <property type="match status" value="1"/>
</dbReference>
<gene>
    <name evidence="3" type="primary">LOC104235592</name>
</gene>
<proteinExistence type="predicted"/>
<dbReference type="PANTHER" id="PTHR33116:SF66">
    <property type="entry name" value="REVERSE TRANSCRIPTASE ZINC-BINDING DOMAIN-CONTAINING PROTEIN"/>
    <property type="match status" value="1"/>
</dbReference>
<reference evidence="3" key="2">
    <citation type="submission" date="2025-08" db="UniProtKB">
        <authorList>
            <consortium name="RefSeq"/>
        </authorList>
    </citation>
    <scope>IDENTIFICATION</scope>
    <source>
        <tissue evidence="3">Leaf</tissue>
    </source>
</reference>
<evidence type="ECO:0000313" key="3">
    <source>
        <dbReference type="RefSeq" id="XP_009787695.1"/>
    </source>
</evidence>
<feature type="domain" description="Reverse transcriptase zinc-binding" evidence="1">
    <location>
        <begin position="35"/>
        <end position="114"/>
    </location>
</feature>
<dbReference type="PANTHER" id="PTHR33116">
    <property type="entry name" value="REVERSE TRANSCRIPTASE ZINC-BINDING DOMAIN-CONTAINING PROTEIN-RELATED-RELATED"/>
    <property type="match status" value="1"/>
</dbReference>
<dbReference type="GeneID" id="104235592"/>
<accession>A0A1U7XMH6</accession>
<dbReference type="eggNOG" id="KOG1075">
    <property type="taxonomic scope" value="Eukaryota"/>
</dbReference>
<evidence type="ECO:0000313" key="2">
    <source>
        <dbReference type="Proteomes" id="UP000189701"/>
    </source>
</evidence>
<dbReference type="RefSeq" id="XP_009787695.1">
    <property type="nucleotide sequence ID" value="XM_009789393.1"/>
</dbReference>
<sequence>MYHIKGQPIANIKVVTQASWMVQKILTIEGPSPQIYLQQLGSLAKVEWKAIMFRNLARPKAVFSMWLIIQERMLTADRLSKWSMNVDTACVFCKCHSENHPHLFYECTVIKELWNDIFRWMQIQVQTRTWSQLVCWFVEKAKKKYVEGHLLRMILAETLYSIWVEGNHRIFEKTHRDRQSIVREIIYICNIRAVGILKDVLQHKFI</sequence>